<reference evidence="1 2" key="2">
    <citation type="journal article" date="2021" name="Genomics">
        <title>High-quality reference genome for Clonorchis sinensis.</title>
        <authorList>
            <person name="Young N.D."/>
            <person name="Stroehlein A.J."/>
            <person name="Kinkar L."/>
            <person name="Wang T."/>
            <person name="Sohn W.M."/>
            <person name="Chang B.C.H."/>
            <person name="Kaur P."/>
            <person name="Weisz D."/>
            <person name="Dudchenko O."/>
            <person name="Aiden E.L."/>
            <person name="Korhonen P.K."/>
            <person name="Gasser R.B."/>
        </authorList>
    </citation>
    <scope>NUCLEOTIDE SEQUENCE [LARGE SCALE GENOMIC DNA]</scope>
    <source>
        <strain evidence="1">Cs-k2</strain>
    </source>
</reference>
<comment type="caution">
    <text evidence="1">The sequence shown here is derived from an EMBL/GenBank/DDBJ whole genome shotgun (WGS) entry which is preliminary data.</text>
</comment>
<evidence type="ECO:0000313" key="1">
    <source>
        <dbReference type="EMBL" id="KAG5442478.1"/>
    </source>
</evidence>
<name>A0A3R7G140_CLOSI</name>
<dbReference type="Proteomes" id="UP000286415">
    <property type="component" value="Unassembled WGS sequence"/>
</dbReference>
<dbReference type="AlphaFoldDB" id="A0A3R7G140"/>
<reference evidence="1 2" key="1">
    <citation type="journal article" date="2018" name="Biotechnol. Adv.">
        <title>Improved genomic resources and new bioinformatic workflow for the carcinogenic parasite Clonorchis sinensis: Biotechnological implications.</title>
        <authorList>
            <person name="Wang D."/>
            <person name="Korhonen P.K."/>
            <person name="Gasser R.B."/>
            <person name="Young N.D."/>
        </authorList>
    </citation>
    <scope>NUCLEOTIDE SEQUENCE [LARGE SCALE GENOMIC DNA]</scope>
    <source>
        <strain evidence="1">Cs-k2</strain>
    </source>
</reference>
<sequence length="148" mass="17094">MCSGPIGFKISDSGKHLGSTNYLSLEYYASGTTTASSVWLGQIVQIEPDQQMRCYGYNDKIIKFHKPQLKWPRSLLYTGSGTANSKLNSKVSHRLRAGWPQDSKSMCCFRKYVRTVSKCGLHSIRKQEWWYFYKMKQRTVESQCTKQD</sequence>
<organism evidence="1 2">
    <name type="scientific">Clonorchis sinensis</name>
    <name type="common">Chinese liver fluke</name>
    <dbReference type="NCBI Taxonomy" id="79923"/>
    <lineage>
        <taxon>Eukaryota</taxon>
        <taxon>Metazoa</taxon>
        <taxon>Spiralia</taxon>
        <taxon>Lophotrochozoa</taxon>
        <taxon>Platyhelminthes</taxon>
        <taxon>Trematoda</taxon>
        <taxon>Digenea</taxon>
        <taxon>Opisthorchiida</taxon>
        <taxon>Opisthorchiata</taxon>
        <taxon>Opisthorchiidae</taxon>
        <taxon>Clonorchis</taxon>
    </lineage>
</organism>
<accession>A0A3R7G140</accession>
<proteinExistence type="predicted"/>
<dbReference type="EMBL" id="NIRI02000074">
    <property type="protein sequence ID" value="KAG5442478.1"/>
    <property type="molecule type" value="Genomic_DNA"/>
</dbReference>
<gene>
    <name evidence="1" type="ORF">CSKR_114480</name>
</gene>
<protein>
    <submittedName>
        <fullName evidence="1">Uncharacterized protein</fullName>
    </submittedName>
</protein>
<keyword evidence="2" id="KW-1185">Reference proteome</keyword>
<evidence type="ECO:0000313" key="2">
    <source>
        <dbReference type="Proteomes" id="UP000286415"/>
    </source>
</evidence>
<dbReference type="InParanoid" id="A0A3R7G140"/>